<dbReference type="InterPro" id="IPR000719">
    <property type="entry name" value="Prot_kinase_dom"/>
</dbReference>
<dbReference type="Gene3D" id="1.10.510.10">
    <property type="entry name" value="Transferase(Phosphotransferase) domain 1"/>
    <property type="match status" value="1"/>
</dbReference>
<evidence type="ECO:0000256" key="6">
    <source>
        <dbReference type="PROSITE-ProRule" id="PRU10141"/>
    </source>
</evidence>
<dbReference type="EnsemblPlants" id="Pp3c16_20900V3.2">
    <property type="protein sequence ID" value="Pp3c16_20900V3.2"/>
    <property type="gene ID" value="Pp3c16_20900"/>
</dbReference>
<evidence type="ECO:0000313" key="9">
    <source>
        <dbReference type="EMBL" id="PNR38181.1"/>
    </source>
</evidence>
<keyword evidence="3 6" id="KW-0547">Nucleotide-binding</keyword>
<dbReference type="KEGG" id="ppp:112293737"/>
<feature type="compositionally biased region" description="Polar residues" evidence="7">
    <location>
        <begin position="29"/>
        <end position="38"/>
    </location>
</feature>
<dbReference type="GO" id="GO:0004712">
    <property type="term" value="F:protein serine/threonine/tyrosine kinase activity"/>
    <property type="evidence" value="ECO:0000318"/>
    <property type="project" value="GO_Central"/>
</dbReference>
<feature type="region of interest" description="Disordered" evidence="7">
    <location>
        <begin position="159"/>
        <end position="180"/>
    </location>
</feature>
<protein>
    <recommendedName>
        <fullName evidence="8">Protein kinase domain-containing protein</fullName>
    </recommendedName>
</protein>
<dbReference type="SMART" id="SM00220">
    <property type="entry name" value="S_TKc"/>
    <property type="match status" value="1"/>
</dbReference>
<keyword evidence="4" id="KW-0418">Kinase</keyword>
<dbReference type="PROSITE" id="PS00108">
    <property type="entry name" value="PROTEIN_KINASE_ST"/>
    <property type="match status" value="1"/>
</dbReference>
<gene>
    <name evidence="10" type="primary">LOC112293737</name>
    <name evidence="9" type="ORF">PHYPA_021292</name>
</gene>
<feature type="compositionally biased region" description="Basic and acidic residues" evidence="7">
    <location>
        <begin position="125"/>
        <end position="135"/>
    </location>
</feature>
<feature type="region of interest" description="Disordered" evidence="7">
    <location>
        <begin position="1"/>
        <end position="42"/>
    </location>
</feature>
<evidence type="ECO:0000256" key="3">
    <source>
        <dbReference type="ARBA" id="ARBA00022741"/>
    </source>
</evidence>
<feature type="compositionally biased region" description="Polar residues" evidence="7">
    <location>
        <begin position="115"/>
        <end position="124"/>
    </location>
</feature>
<dbReference type="InterPro" id="IPR017441">
    <property type="entry name" value="Protein_kinase_ATP_BS"/>
</dbReference>
<dbReference type="GO" id="GO:0005634">
    <property type="term" value="C:nucleus"/>
    <property type="evidence" value="ECO:0000318"/>
    <property type="project" value="GO_Central"/>
</dbReference>
<keyword evidence="2" id="KW-0808">Transferase</keyword>
<dbReference type="PROSITE" id="PS00107">
    <property type="entry name" value="PROTEIN_KINASE_ATP"/>
    <property type="match status" value="1"/>
</dbReference>
<feature type="region of interest" description="Disordered" evidence="7">
    <location>
        <begin position="655"/>
        <end position="745"/>
    </location>
</feature>
<proteinExistence type="predicted"/>
<dbReference type="InterPro" id="IPR027084">
    <property type="entry name" value="Mps1_cat"/>
</dbReference>
<dbReference type="InterPro" id="IPR008271">
    <property type="entry name" value="Ser/Thr_kinase_AS"/>
</dbReference>
<dbReference type="CDD" id="cd14131">
    <property type="entry name" value="PKc_Mps1"/>
    <property type="match status" value="1"/>
</dbReference>
<dbReference type="FunFam" id="1.10.510.10:FF:000224">
    <property type="entry name" value="serine/threonine-protein kinase mph1 isoform X1"/>
    <property type="match status" value="1"/>
</dbReference>
<feature type="compositionally biased region" description="Basic and acidic residues" evidence="7">
    <location>
        <begin position="8"/>
        <end position="28"/>
    </location>
</feature>
<keyword evidence="1" id="KW-0723">Serine/threonine-protein kinase</keyword>
<dbReference type="EnsemblPlants" id="Pp3c16_20900V3.1">
    <property type="protein sequence ID" value="Pp3c16_20900V3.1"/>
    <property type="gene ID" value="Pp3c16_20900"/>
</dbReference>
<dbReference type="Pfam" id="PF00069">
    <property type="entry name" value="Pkinase"/>
    <property type="match status" value="1"/>
</dbReference>
<sequence length="1103" mass="122970">MVYPESAMARRDPSSEKENMVPRVHRSEMASSGLSSVRTRGLAASEHRSHAVLKESSLQNQCPAAVNLCKTNLASSDKDWLKNSSADYFSGKQPAKSLELLREKIGQLRNGGALKQSSPKTASTLDHHSVGESHSRGHTPSIFESSVHVYRDEKVLNSGGTLKEKMKPESHTRKDEVYSRNISPPFLEYEKNSIEQNYDDRESPVSFSTPSISFTGKGQLFQNKADRGGQITSEKQSSFEHDMKSIVNQNQRGENLTAGETARNTSPQEEVARGSRENSVERLPIPSTIDKIIKRAKCSRSGPALRVRRDDPRAYPRTQGPKVDHSPSSEKSSDDEQKSAEKLHLLKTNDNHGNDPPVAPAALEAFNSSNQRMKQDTLMPADEDYARKRKAEADPSITDSSLLLSGVGSVRPVSIEDNEGVHKGGSLTQRERERHQQIINKEIRTDLTSLEQSGERWAEDVAGHPLTGSCTKGTPRYEREPWAWKTSRDTRSLVLPSPTVLDCTKSAKLTGGIPPRYVPPNFESRERKAEANDSPSSEGLKHHCDVLKQMNEAEKREPNNGFSFHSNLNVKPAITDNSDANHLSSTFSSVSIEDRSPRSNLVTKSSMEARTVTQISGHHMNFVATECRSSSGVTGATGLTGLTSQSVGIPYKTATTSSHGVEAQQRPHSQQTAKEGDCGIEMADGNGSLKPTARSAVAVSEYPVHGGHEGNPAKASDPPKERGEKNHKDPSTTQPPPRKSRTEIENDHFVYVNGIRYQKLGQIGKGGSSEVFKVIASNCSIYALKRINLKGRDWSTAQEFYQEIKYLKALRGKRHIIQLVDSEVTNQKVLEKRWEGQEISEEAFIYMVLEYGEIDLAGMLVAKRKEMQSSHETKIDENWLRFYWQQILEAVRTIHDERIVHSDLKPANFMLVRGELKLIDFGIAKAIQNDTTNIVRDSLGGTLNYMAPEACLQNQTDEEGLEIKQGRASDIWSLGCILYQMVYGHTPFAELGFYSKIQAITNPHHKIHYPDVPNPWLLDIMKRCLTWDRRKRLRIPELLEHPFLQPHLAPYCPRCEQIYQMLARTHSSSERSKIVESLLTSFGSWGHSCATGNSGHLGHESPT</sequence>
<reference evidence="9 11" key="2">
    <citation type="journal article" date="2018" name="Plant J.">
        <title>The Physcomitrella patens chromosome-scale assembly reveals moss genome structure and evolution.</title>
        <authorList>
            <person name="Lang D."/>
            <person name="Ullrich K.K."/>
            <person name="Murat F."/>
            <person name="Fuchs J."/>
            <person name="Jenkins J."/>
            <person name="Haas F.B."/>
            <person name="Piednoel M."/>
            <person name="Gundlach H."/>
            <person name="Van Bel M."/>
            <person name="Meyberg R."/>
            <person name="Vives C."/>
            <person name="Morata J."/>
            <person name="Symeonidi A."/>
            <person name="Hiss M."/>
            <person name="Muchero W."/>
            <person name="Kamisugi Y."/>
            <person name="Saleh O."/>
            <person name="Blanc G."/>
            <person name="Decker E.L."/>
            <person name="van Gessel N."/>
            <person name="Grimwood J."/>
            <person name="Hayes R.D."/>
            <person name="Graham S.W."/>
            <person name="Gunter L.E."/>
            <person name="McDaniel S.F."/>
            <person name="Hoernstein S.N.W."/>
            <person name="Larsson A."/>
            <person name="Li F.W."/>
            <person name="Perroud P.F."/>
            <person name="Phillips J."/>
            <person name="Ranjan P."/>
            <person name="Rokshar D.S."/>
            <person name="Rothfels C.J."/>
            <person name="Schneider L."/>
            <person name="Shu S."/>
            <person name="Stevenson D.W."/>
            <person name="Thummler F."/>
            <person name="Tillich M."/>
            <person name="Villarreal Aguilar J.C."/>
            <person name="Widiez T."/>
            <person name="Wong G.K."/>
            <person name="Wymore A."/>
            <person name="Zhang Y."/>
            <person name="Zimmer A.D."/>
            <person name="Quatrano R.S."/>
            <person name="Mayer K.F.X."/>
            <person name="Goodstein D."/>
            <person name="Casacuberta J.M."/>
            <person name="Vandepoele K."/>
            <person name="Reski R."/>
            <person name="Cuming A.C."/>
            <person name="Tuskan G.A."/>
            <person name="Maumus F."/>
            <person name="Salse J."/>
            <person name="Schmutz J."/>
            <person name="Rensing S.A."/>
        </authorList>
    </citation>
    <scope>NUCLEOTIDE SEQUENCE [LARGE SCALE GENOMIC DNA]</scope>
    <source>
        <strain evidence="10 11">cv. Gransden 2004</strain>
    </source>
</reference>
<dbReference type="PANTHER" id="PTHR22974">
    <property type="entry name" value="MIXED LINEAGE PROTEIN KINASE"/>
    <property type="match status" value="1"/>
</dbReference>
<evidence type="ECO:0000259" key="8">
    <source>
        <dbReference type="PROSITE" id="PS50011"/>
    </source>
</evidence>
<feature type="region of interest" description="Disordered" evidence="7">
    <location>
        <begin position="109"/>
        <end position="144"/>
    </location>
</feature>
<evidence type="ECO:0000256" key="5">
    <source>
        <dbReference type="ARBA" id="ARBA00022840"/>
    </source>
</evidence>
<dbReference type="AlphaFoldDB" id="A0A2K1J9H8"/>
<feature type="binding site" evidence="6">
    <location>
        <position position="785"/>
    </location>
    <ligand>
        <name>ATP</name>
        <dbReference type="ChEBI" id="CHEBI:30616"/>
    </ligand>
</feature>
<evidence type="ECO:0000256" key="4">
    <source>
        <dbReference type="ARBA" id="ARBA00022777"/>
    </source>
</evidence>
<dbReference type="GO" id="GO:0000776">
    <property type="term" value="C:kinetochore"/>
    <property type="evidence" value="ECO:0000318"/>
    <property type="project" value="GO_Central"/>
</dbReference>
<dbReference type="EMBL" id="ABEU02000016">
    <property type="protein sequence ID" value="PNR38181.1"/>
    <property type="molecule type" value="Genomic_DNA"/>
</dbReference>
<dbReference type="GeneID" id="112293737"/>
<accession>A0A2K1J9H8</accession>
<dbReference type="Gramene" id="Pp3c16_20900V3.2">
    <property type="protein sequence ID" value="Pp3c16_20900V3.2"/>
    <property type="gene ID" value="Pp3c16_20900"/>
</dbReference>
<dbReference type="GO" id="GO:0004674">
    <property type="term" value="F:protein serine/threonine kinase activity"/>
    <property type="evidence" value="ECO:0000318"/>
    <property type="project" value="GO_Central"/>
</dbReference>
<dbReference type="InterPro" id="IPR011009">
    <property type="entry name" value="Kinase-like_dom_sf"/>
</dbReference>
<name>A0A2K1J9H8_PHYPA</name>
<dbReference type="GO" id="GO:0007059">
    <property type="term" value="P:chromosome segregation"/>
    <property type="evidence" value="ECO:0000318"/>
    <property type="project" value="GO_Central"/>
</dbReference>
<keyword evidence="5 6" id="KW-0067">ATP-binding</keyword>
<dbReference type="Gramene" id="Pp3c16_20900V3.1">
    <property type="protein sequence ID" value="Pp3c16_20900V3.1"/>
    <property type="gene ID" value="Pp3c16_20900"/>
</dbReference>
<dbReference type="STRING" id="3218.A0A2K1J9H8"/>
<keyword evidence="11" id="KW-1185">Reference proteome</keyword>
<dbReference type="Gene3D" id="3.30.200.20">
    <property type="entry name" value="Phosphorylase Kinase, domain 1"/>
    <property type="match status" value="1"/>
</dbReference>
<feature type="compositionally biased region" description="Basic and acidic residues" evidence="7">
    <location>
        <begin position="162"/>
        <end position="178"/>
    </location>
</feature>
<dbReference type="SUPFAM" id="SSF56112">
    <property type="entry name" value="Protein kinase-like (PK-like)"/>
    <property type="match status" value="1"/>
</dbReference>
<evidence type="ECO:0000256" key="1">
    <source>
        <dbReference type="ARBA" id="ARBA00022527"/>
    </source>
</evidence>
<dbReference type="PaxDb" id="3218-PP1S4_22V6.1"/>
<dbReference type="PROSITE" id="PS50011">
    <property type="entry name" value="PROTEIN_KINASE_DOM"/>
    <property type="match status" value="1"/>
</dbReference>
<evidence type="ECO:0000256" key="2">
    <source>
        <dbReference type="ARBA" id="ARBA00022679"/>
    </source>
</evidence>
<dbReference type="GO" id="GO:0034501">
    <property type="term" value="P:protein localization to kinetochore"/>
    <property type="evidence" value="ECO:0000318"/>
    <property type="project" value="GO_Central"/>
</dbReference>
<dbReference type="OrthoDB" id="20524at2759"/>
<dbReference type="RefSeq" id="XP_024399292.1">
    <property type="nucleotide sequence ID" value="XM_024543524.2"/>
</dbReference>
<dbReference type="PANTHER" id="PTHR22974:SF21">
    <property type="entry name" value="DUAL SPECIFICITY PROTEIN KINASE TTK"/>
    <property type="match status" value="1"/>
</dbReference>
<feature type="region of interest" description="Disordered" evidence="7">
    <location>
        <begin position="249"/>
        <end position="339"/>
    </location>
</feature>
<reference evidence="10" key="3">
    <citation type="submission" date="2020-12" db="UniProtKB">
        <authorList>
            <consortium name="EnsemblPlants"/>
        </authorList>
    </citation>
    <scope>IDENTIFICATION</scope>
</reference>
<evidence type="ECO:0000313" key="10">
    <source>
        <dbReference type="EnsemblPlants" id="Pp3c16_20900V3.1"/>
    </source>
</evidence>
<dbReference type="GO" id="GO:0005524">
    <property type="term" value="F:ATP binding"/>
    <property type="evidence" value="ECO:0007669"/>
    <property type="project" value="UniProtKB-UniRule"/>
</dbReference>
<reference evidence="9 11" key="1">
    <citation type="journal article" date="2008" name="Science">
        <title>The Physcomitrella genome reveals evolutionary insights into the conquest of land by plants.</title>
        <authorList>
            <person name="Rensing S."/>
            <person name="Lang D."/>
            <person name="Zimmer A."/>
            <person name="Terry A."/>
            <person name="Salamov A."/>
            <person name="Shapiro H."/>
            <person name="Nishiyama T."/>
            <person name="Perroud P.-F."/>
            <person name="Lindquist E."/>
            <person name="Kamisugi Y."/>
            <person name="Tanahashi T."/>
            <person name="Sakakibara K."/>
            <person name="Fujita T."/>
            <person name="Oishi K."/>
            <person name="Shin-I T."/>
            <person name="Kuroki Y."/>
            <person name="Toyoda A."/>
            <person name="Suzuki Y."/>
            <person name="Hashimoto A."/>
            <person name="Yamaguchi K."/>
            <person name="Sugano A."/>
            <person name="Kohara Y."/>
            <person name="Fujiyama A."/>
            <person name="Anterola A."/>
            <person name="Aoki S."/>
            <person name="Ashton N."/>
            <person name="Barbazuk W.B."/>
            <person name="Barker E."/>
            <person name="Bennetzen J."/>
            <person name="Bezanilla M."/>
            <person name="Blankenship R."/>
            <person name="Cho S.H."/>
            <person name="Dutcher S."/>
            <person name="Estelle M."/>
            <person name="Fawcett J.A."/>
            <person name="Gundlach H."/>
            <person name="Hanada K."/>
            <person name="Heyl A."/>
            <person name="Hicks K.A."/>
            <person name="Hugh J."/>
            <person name="Lohr M."/>
            <person name="Mayer K."/>
            <person name="Melkozernov A."/>
            <person name="Murata T."/>
            <person name="Nelson D."/>
            <person name="Pils B."/>
            <person name="Prigge M."/>
            <person name="Reiss B."/>
            <person name="Renner T."/>
            <person name="Rombauts S."/>
            <person name="Rushton P."/>
            <person name="Sanderfoot A."/>
            <person name="Schween G."/>
            <person name="Shiu S.-H."/>
            <person name="Stueber K."/>
            <person name="Theodoulou F.L."/>
            <person name="Tu H."/>
            <person name="Van de Peer Y."/>
            <person name="Verrier P.J."/>
            <person name="Waters E."/>
            <person name="Wood A."/>
            <person name="Yang L."/>
            <person name="Cove D."/>
            <person name="Cuming A."/>
            <person name="Hasebe M."/>
            <person name="Lucas S."/>
            <person name="Mishler D.B."/>
            <person name="Reski R."/>
            <person name="Grigoriev I."/>
            <person name="Quatrano R.S."/>
            <person name="Boore J.L."/>
        </authorList>
    </citation>
    <scope>NUCLEOTIDE SEQUENCE [LARGE SCALE GENOMIC DNA]</scope>
    <source>
        <strain evidence="10 11">cv. Gransden 2004</strain>
    </source>
</reference>
<dbReference type="Proteomes" id="UP000006727">
    <property type="component" value="Chromosome 16"/>
</dbReference>
<evidence type="ECO:0000313" key="11">
    <source>
        <dbReference type="Proteomes" id="UP000006727"/>
    </source>
</evidence>
<feature type="compositionally biased region" description="Basic and acidic residues" evidence="7">
    <location>
        <begin position="322"/>
        <end position="339"/>
    </location>
</feature>
<organism evidence="9">
    <name type="scientific">Physcomitrium patens</name>
    <name type="common">Spreading-leaved earth moss</name>
    <name type="synonym">Physcomitrella patens</name>
    <dbReference type="NCBI Taxonomy" id="3218"/>
    <lineage>
        <taxon>Eukaryota</taxon>
        <taxon>Viridiplantae</taxon>
        <taxon>Streptophyta</taxon>
        <taxon>Embryophyta</taxon>
        <taxon>Bryophyta</taxon>
        <taxon>Bryophytina</taxon>
        <taxon>Bryopsida</taxon>
        <taxon>Funariidae</taxon>
        <taxon>Funariales</taxon>
        <taxon>Funariaceae</taxon>
        <taxon>Physcomitrium</taxon>
    </lineage>
</organism>
<feature type="domain" description="Protein kinase" evidence="8">
    <location>
        <begin position="757"/>
        <end position="1044"/>
    </location>
</feature>
<dbReference type="FunFam" id="3.30.200.20:FF:000131">
    <property type="entry name" value="Dual specificity protein kinase TTK"/>
    <property type="match status" value="1"/>
</dbReference>
<feature type="compositionally biased region" description="Basic and acidic residues" evidence="7">
    <location>
        <begin position="270"/>
        <end position="280"/>
    </location>
</feature>
<evidence type="ECO:0000256" key="7">
    <source>
        <dbReference type="SAM" id="MobiDB-lite"/>
    </source>
</evidence>
<feature type="compositionally biased region" description="Basic and acidic residues" evidence="7">
    <location>
        <begin position="717"/>
        <end position="730"/>
    </location>
</feature>
<dbReference type="GO" id="GO:0007094">
    <property type="term" value="P:mitotic spindle assembly checkpoint signaling"/>
    <property type="evidence" value="ECO:0000318"/>
    <property type="project" value="GO_Central"/>
</dbReference>
<feature type="region of interest" description="Disordered" evidence="7">
    <location>
        <begin position="511"/>
        <end position="540"/>
    </location>
</feature>
<dbReference type="GO" id="GO:0033316">
    <property type="term" value="P:meiotic spindle assembly checkpoint signaling"/>
    <property type="evidence" value="ECO:0000318"/>
    <property type="project" value="GO_Central"/>
</dbReference>
<dbReference type="GO" id="GO:0098813">
    <property type="term" value="P:nuclear chromosome segregation"/>
    <property type="evidence" value="ECO:0007669"/>
    <property type="project" value="UniProtKB-ARBA"/>
</dbReference>